<evidence type="ECO:0000256" key="1">
    <source>
        <dbReference type="ARBA" id="ARBA00022448"/>
    </source>
</evidence>
<proteinExistence type="predicted"/>
<evidence type="ECO:0000259" key="4">
    <source>
        <dbReference type="PROSITE" id="PS50893"/>
    </source>
</evidence>
<dbReference type="InterPro" id="IPR003593">
    <property type="entry name" value="AAA+_ATPase"/>
</dbReference>
<dbReference type="PANTHER" id="PTHR42781">
    <property type="entry name" value="SPERMIDINE/PUTRESCINE IMPORT ATP-BINDING PROTEIN POTA"/>
    <property type="match status" value="1"/>
</dbReference>
<dbReference type="Proteomes" id="UP001196068">
    <property type="component" value="Unassembled WGS sequence"/>
</dbReference>
<dbReference type="GO" id="GO:0005524">
    <property type="term" value="F:ATP binding"/>
    <property type="evidence" value="ECO:0007669"/>
    <property type="project" value="UniProtKB-KW"/>
</dbReference>
<dbReference type="PROSITE" id="PS50893">
    <property type="entry name" value="ABC_TRANSPORTER_2"/>
    <property type="match status" value="1"/>
</dbReference>
<evidence type="ECO:0000256" key="3">
    <source>
        <dbReference type="ARBA" id="ARBA00022840"/>
    </source>
</evidence>
<comment type="caution">
    <text evidence="5">The sequence shown here is derived from an EMBL/GenBank/DDBJ whole genome shotgun (WGS) entry which is preliminary data.</text>
</comment>
<dbReference type="Gene3D" id="3.40.50.300">
    <property type="entry name" value="P-loop containing nucleotide triphosphate hydrolases"/>
    <property type="match status" value="1"/>
</dbReference>
<evidence type="ECO:0000313" key="6">
    <source>
        <dbReference type="Proteomes" id="UP001196068"/>
    </source>
</evidence>
<reference evidence="5" key="2">
    <citation type="journal article" date="2021" name="Syst. Appl. Microbiol.">
        <title>Roseomonas hellenica sp. nov., isolated from roots of wild-growing Alkanna tinctoria.</title>
        <authorList>
            <person name="Rat A."/>
            <person name="Naranjo H.D."/>
            <person name="Lebbe L."/>
            <person name="Cnockaert M."/>
            <person name="Krigas N."/>
            <person name="Grigoriadou K."/>
            <person name="Maloupa E."/>
            <person name="Willems A."/>
        </authorList>
    </citation>
    <scope>NUCLEOTIDE SEQUENCE</scope>
    <source>
        <strain evidence="5">LMG 28251</strain>
    </source>
</reference>
<dbReference type="InterPro" id="IPR050093">
    <property type="entry name" value="ABC_SmlMolc_Importer"/>
</dbReference>
<feature type="domain" description="ABC transporter" evidence="4">
    <location>
        <begin position="3"/>
        <end position="239"/>
    </location>
</feature>
<dbReference type="FunFam" id="3.40.50.300:FF:000425">
    <property type="entry name" value="Probable ABC transporter, ATP-binding subunit"/>
    <property type="match status" value="1"/>
</dbReference>
<gene>
    <name evidence="5" type="ORF">GXW79_02320</name>
</gene>
<protein>
    <submittedName>
        <fullName evidence="5">ATP-binding cassette domain-containing protein</fullName>
    </submittedName>
</protein>
<dbReference type="InterPro" id="IPR017871">
    <property type="entry name" value="ABC_transporter-like_CS"/>
</dbReference>
<dbReference type="GO" id="GO:0015697">
    <property type="term" value="P:quaternary ammonium group transport"/>
    <property type="evidence" value="ECO:0007669"/>
    <property type="project" value="UniProtKB-ARBA"/>
</dbReference>
<organism evidence="5 6">
    <name type="scientific">Plastoroseomonas arctica</name>
    <dbReference type="NCBI Taxonomy" id="1509237"/>
    <lineage>
        <taxon>Bacteria</taxon>
        <taxon>Pseudomonadati</taxon>
        <taxon>Pseudomonadota</taxon>
        <taxon>Alphaproteobacteria</taxon>
        <taxon>Acetobacterales</taxon>
        <taxon>Acetobacteraceae</taxon>
        <taxon>Plastoroseomonas</taxon>
    </lineage>
</organism>
<dbReference type="PANTHER" id="PTHR42781:SF4">
    <property type="entry name" value="SPERMIDINE_PUTRESCINE IMPORT ATP-BINDING PROTEIN POTA"/>
    <property type="match status" value="1"/>
</dbReference>
<evidence type="ECO:0000313" key="5">
    <source>
        <dbReference type="EMBL" id="MBR0653906.1"/>
    </source>
</evidence>
<keyword evidence="1" id="KW-0813">Transport</keyword>
<dbReference type="InterPro" id="IPR027417">
    <property type="entry name" value="P-loop_NTPase"/>
</dbReference>
<dbReference type="EMBL" id="JAAEDH010000002">
    <property type="protein sequence ID" value="MBR0653906.1"/>
    <property type="molecule type" value="Genomic_DNA"/>
</dbReference>
<dbReference type="Pfam" id="PF00005">
    <property type="entry name" value="ABC_tran"/>
    <property type="match status" value="1"/>
</dbReference>
<dbReference type="PROSITE" id="PS00211">
    <property type="entry name" value="ABC_TRANSPORTER_1"/>
    <property type="match status" value="1"/>
</dbReference>
<dbReference type="SMART" id="SM00382">
    <property type="entry name" value="AAA"/>
    <property type="match status" value="1"/>
</dbReference>
<evidence type="ECO:0000256" key="2">
    <source>
        <dbReference type="ARBA" id="ARBA00022741"/>
    </source>
</evidence>
<reference evidence="5" key="1">
    <citation type="submission" date="2020-01" db="EMBL/GenBank/DDBJ databases">
        <authorList>
            <person name="Rat A."/>
        </authorList>
    </citation>
    <scope>NUCLEOTIDE SEQUENCE</scope>
    <source>
        <strain evidence="5">LMG 28251</strain>
    </source>
</reference>
<dbReference type="RefSeq" id="WP_211872614.1">
    <property type="nucleotide sequence ID" value="NZ_JAAEDH010000002.1"/>
</dbReference>
<keyword evidence="2" id="KW-0547">Nucleotide-binding</keyword>
<sequence length="360" mass="39165">MSVEIEAVTRDFGTAANPALRGVSMALRSGEFVALLGPSGSGKTTLLRILAGLDFPDAGRVLIGGRDVAQVPARDRNVGVVFQNYALFRHMTVFENVAFGLRVRPRAQRPANAEIDRRVRELLALVQIPELAPRYPEQISGGQRQRVALARALAIEPQLLLLDEPFGALDALVRKDVRRWVRGLHDRLGLTSLLVTHDQEEAMEMADRVAVMEQGRIVQFDPPHTLIDAPASAFVARFVGDANRLAASVHGGRLDIAGFGGFDAAGLPEGAAEIFVRPDDLRILPPRDGLAPGLVEWSRPAERGRWKMLVAVGEHRLEGYGERAFERGAACALEFQALTAFGARGERVSINGREAAPSLR</sequence>
<accession>A0AAF1KKT6</accession>
<keyword evidence="3 5" id="KW-0067">ATP-binding</keyword>
<dbReference type="SUPFAM" id="SSF52540">
    <property type="entry name" value="P-loop containing nucleoside triphosphate hydrolases"/>
    <property type="match status" value="1"/>
</dbReference>
<dbReference type="InterPro" id="IPR003439">
    <property type="entry name" value="ABC_transporter-like_ATP-bd"/>
</dbReference>
<keyword evidence="6" id="KW-1185">Reference proteome</keyword>
<dbReference type="AlphaFoldDB" id="A0AAF1KKT6"/>
<name>A0AAF1KKT6_9PROT</name>
<dbReference type="GO" id="GO:0016887">
    <property type="term" value="F:ATP hydrolysis activity"/>
    <property type="evidence" value="ECO:0007669"/>
    <property type="project" value="InterPro"/>
</dbReference>